<dbReference type="EMBL" id="LT840185">
    <property type="protein sequence ID" value="SMF66437.1"/>
    <property type="molecule type" value="Genomic_DNA"/>
</dbReference>
<evidence type="ECO:0008006" key="3">
    <source>
        <dbReference type="Google" id="ProtNLM"/>
    </source>
</evidence>
<protein>
    <recommendedName>
        <fullName evidence="3">SRPBCC domain-containing protein</fullName>
    </recommendedName>
</protein>
<reference evidence="2" key="1">
    <citation type="submission" date="2017-04" db="EMBL/GenBank/DDBJ databases">
        <authorList>
            <person name="Varghese N."/>
            <person name="Submissions S."/>
        </authorList>
    </citation>
    <scope>NUCLEOTIDE SEQUENCE [LARGE SCALE GENOMIC DNA]</scope>
    <source>
        <strain evidence="2">Dd16</strain>
    </source>
</reference>
<dbReference type="STRING" id="941907.SAMN06295910_1398"/>
<organism evidence="1 2">
    <name type="scientific">Allosphingosinicella indica</name>
    <dbReference type="NCBI Taxonomy" id="941907"/>
    <lineage>
        <taxon>Bacteria</taxon>
        <taxon>Pseudomonadati</taxon>
        <taxon>Pseudomonadota</taxon>
        <taxon>Alphaproteobacteria</taxon>
        <taxon>Sphingomonadales</taxon>
        <taxon>Sphingomonadaceae</taxon>
        <taxon>Allosphingosinicella</taxon>
    </lineage>
</organism>
<dbReference type="AlphaFoldDB" id="A0A1X7G9T7"/>
<dbReference type="OrthoDB" id="9800600at2"/>
<evidence type="ECO:0000313" key="1">
    <source>
        <dbReference type="EMBL" id="SMF66437.1"/>
    </source>
</evidence>
<name>A0A1X7G9T7_9SPHN</name>
<dbReference type="InterPro" id="IPR023393">
    <property type="entry name" value="START-like_dom_sf"/>
</dbReference>
<gene>
    <name evidence="1" type="ORF">SAMN06295910_1398</name>
</gene>
<evidence type="ECO:0000313" key="2">
    <source>
        <dbReference type="Proteomes" id="UP000192934"/>
    </source>
</evidence>
<dbReference type="SUPFAM" id="SSF55961">
    <property type="entry name" value="Bet v1-like"/>
    <property type="match status" value="1"/>
</dbReference>
<keyword evidence="2" id="KW-1185">Reference proteome</keyword>
<dbReference type="RefSeq" id="WP_085218136.1">
    <property type="nucleotide sequence ID" value="NZ_LT840185.1"/>
</dbReference>
<dbReference type="Gene3D" id="3.30.530.20">
    <property type="match status" value="1"/>
</dbReference>
<proteinExistence type="predicted"/>
<accession>A0A1X7G9T7</accession>
<dbReference type="Proteomes" id="UP000192934">
    <property type="component" value="Chromosome I"/>
</dbReference>
<sequence>MTGDHQDRVLTELAIAAPADAVWQALRDKQSILRWFGWDADTLDAEVDMIFAQYGREEGRTLHFEGTQDRFEVTADGADACLLRVVRAAPGDSDAFDEMAEGWISFGNQLKLAIEQHGLAERRTLYFSGALREGQAALLRQLGIAVDTLSPQLPTGDETGSLWHRTPFQVGLTMPGWGHGLLIAMDMPADAKPPNGAASAILTTYGLDDATFAALAARWKDWWDERFDSAQAPACE</sequence>